<reference evidence="3 4" key="1">
    <citation type="submission" date="2019-12" db="EMBL/GenBank/DDBJ databases">
        <authorList>
            <person name="Floudas D."/>
            <person name="Bentzer J."/>
            <person name="Ahren D."/>
            <person name="Johansson T."/>
            <person name="Persson P."/>
            <person name="Tunlid A."/>
        </authorList>
    </citation>
    <scope>NUCLEOTIDE SEQUENCE [LARGE SCALE GENOMIC DNA]</scope>
    <source>
        <strain evidence="3 4">CBS 102.39</strain>
    </source>
</reference>
<feature type="region of interest" description="Disordered" evidence="2">
    <location>
        <begin position="561"/>
        <end position="598"/>
    </location>
</feature>
<feature type="compositionally biased region" description="Polar residues" evidence="2">
    <location>
        <begin position="629"/>
        <end position="663"/>
    </location>
</feature>
<dbReference type="Proteomes" id="UP000521872">
    <property type="component" value="Unassembled WGS sequence"/>
</dbReference>
<feature type="region of interest" description="Disordered" evidence="2">
    <location>
        <begin position="146"/>
        <end position="211"/>
    </location>
</feature>
<feature type="compositionally biased region" description="Polar residues" evidence="2">
    <location>
        <begin position="844"/>
        <end position="855"/>
    </location>
</feature>
<name>A0A8H4VWX9_9AGAR</name>
<comment type="caution">
    <text evidence="3">The sequence shown here is derived from an EMBL/GenBank/DDBJ whole genome shotgun (WGS) entry which is preliminary data.</text>
</comment>
<keyword evidence="1" id="KW-0175">Coiled coil</keyword>
<feature type="region of interest" description="Disordered" evidence="2">
    <location>
        <begin position="449"/>
        <end position="542"/>
    </location>
</feature>
<evidence type="ECO:0000256" key="1">
    <source>
        <dbReference type="SAM" id="Coils"/>
    </source>
</evidence>
<evidence type="ECO:0000256" key="2">
    <source>
        <dbReference type="SAM" id="MobiDB-lite"/>
    </source>
</evidence>
<feature type="compositionally biased region" description="Acidic residues" evidence="2">
    <location>
        <begin position="146"/>
        <end position="156"/>
    </location>
</feature>
<feature type="compositionally biased region" description="Low complexity" evidence="2">
    <location>
        <begin position="493"/>
        <end position="513"/>
    </location>
</feature>
<evidence type="ECO:0000313" key="4">
    <source>
        <dbReference type="Proteomes" id="UP000521872"/>
    </source>
</evidence>
<gene>
    <name evidence="3" type="ORF">D9613_002105</name>
</gene>
<feature type="compositionally biased region" description="Polar residues" evidence="2">
    <location>
        <begin position="483"/>
        <end position="492"/>
    </location>
</feature>
<sequence>MFRSQDAHDLHLRALLDQRVARTDAGGRYSAVPELLDTPSVYSHHNFSPISDHDDRQYSYRRDLDYASPASTAHSRFTGEHSHVQSASMLDFDDDSRSPCPRTSKLDDEEEDSDDATQEGPDTASRMSYLGPKMRFHSRAPWEMEGDALDEECETEEGSRSYPPNFPFSRCNTDSRSSTFSSSSPRPSYTASRPSGESSIMPKRSFETVSSQISYSKGAMYALAQESLSSSSLARGSARPKEKLRNKFSLGRIRPEAPTAPMPSSPPRNRFPSPSRGTEKHPHSFETSNHSNTSTLYAHKNYNESNKETMHPYANPDLVVSYADDQSTPSNMKLPPPSEKDLDMLNMLNESYSGDSIVKSSSRSTLTPDTSVSSIISKQRTSAILLRNISLPVPVASTIQRVEISTSDNHEDHAAVISSGVTSLPGWTERNAVPAFSLISLEEARAQRMRSSTVNVPPRTSTSSGLSNSSTPFPAYNDGEKTNVPQTPETFNLSSLASRARGRSISAGAAKAKNAMHNMTGQPKERRDSDQDDSGPTANVAPVKVLKPKKSGFLRLFNTGKASEKEESSGNNVPPVPSLPETVNKAQSYPKVPKSPVHRIPVPSLSPSLLEVVAFQDSDLESAGENGNKKQNITSPRPTPPTLSINTIPANSQSRSSTSAVNNRRTHDDSLDAIPRPWLNDQPQSAPANVSEFPTLRLRPVSTLFSAHFGDHIVLDDIKTPAQTPDLDTPRSSSPAGMMSPITPGSSTPASNDKPLAVVSENTGSNLDHALREQKEQMSSARKAWQLQIWELQGQVRDLKAELQETKDKYEGDKYCQACGRGTKKSPIPVPSGGSVVNRPRARTGTSSRFTKALP</sequence>
<feature type="compositionally biased region" description="Polar residues" evidence="2">
    <location>
        <begin position="285"/>
        <end position="295"/>
    </location>
</feature>
<feature type="region of interest" description="Disordered" evidence="2">
    <location>
        <begin position="621"/>
        <end position="688"/>
    </location>
</feature>
<feature type="compositionally biased region" description="Low complexity" evidence="2">
    <location>
        <begin position="174"/>
        <end position="195"/>
    </location>
</feature>
<feature type="compositionally biased region" description="Low complexity" evidence="2">
    <location>
        <begin position="227"/>
        <end position="237"/>
    </location>
</feature>
<feature type="compositionally biased region" description="Polar residues" evidence="2">
    <location>
        <begin position="449"/>
        <end position="459"/>
    </location>
</feature>
<feature type="region of interest" description="Disordered" evidence="2">
    <location>
        <begin position="226"/>
        <end position="295"/>
    </location>
</feature>
<feature type="region of interest" description="Disordered" evidence="2">
    <location>
        <begin position="71"/>
        <end position="131"/>
    </location>
</feature>
<feature type="region of interest" description="Disordered" evidence="2">
    <location>
        <begin position="720"/>
        <end position="752"/>
    </location>
</feature>
<dbReference type="AlphaFoldDB" id="A0A8H4VWX9"/>
<feature type="region of interest" description="Disordered" evidence="2">
    <location>
        <begin position="822"/>
        <end position="855"/>
    </location>
</feature>
<feature type="compositionally biased region" description="Acidic residues" evidence="2">
    <location>
        <begin position="107"/>
        <end position="117"/>
    </location>
</feature>
<feature type="coiled-coil region" evidence="1">
    <location>
        <begin position="782"/>
        <end position="809"/>
    </location>
</feature>
<organism evidence="3 4">
    <name type="scientific">Agrocybe pediades</name>
    <dbReference type="NCBI Taxonomy" id="84607"/>
    <lineage>
        <taxon>Eukaryota</taxon>
        <taxon>Fungi</taxon>
        <taxon>Dikarya</taxon>
        <taxon>Basidiomycota</taxon>
        <taxon>Agaricomycotina</taxon>
        <taxon>Agaricomycetes</taxon>
        <taxon>Agaricomycetidae</taxon>
        <taxon>Agaricales</taxon>
        <taxon>Agaricineae</taxon>
        <taxon>Strophariaceae</taxon>
        <taxon>Agrocybe</taxon>
    </lineage>
</organism>
<proteinExistence type="predicted"/>
<dbReference type="EMBL" id="JAACJL010000001">
    <property type="protein sequence ID" value="KAF4623340.1"/>
    <property type="molecule type" value="Genomic_DNA"/>
</dbReference>
<evidence type="ECO:0000313" key="3">
    <source>
        <dbReference type="EMBL" id="KAF4623340.1"/>
    </source>
</evidence>
<feature type="compositionally biased region" description="Low complexity" evidence="2">
    <location>
        <begin position="267"/>
        <end position="276"/>
    </location>
</feature>
<feature type="compositionally biased region" description="Low complexity" evidence="2">
    <location>
        <begin position="460"/>
        <end position="471"/>
    </location>
</feature>
<accession>A0A8H4VWX9</accession>
<protein>
    <submittedName>
        <fullName evidence="3">Uncharacterized protein</fullName>
    </submittedName>
</protein>
<keyword evidence="4" id="KW-1185">Reference proteome</keyword>